<dbReference type="Proteomes" id="UP000609651">
    <property type="component" value="Unassembled WGS sequence"/>
</dbReference>
<dbReference type="InterPro" id="IPR001478">
    <property type="entry name" value="PDZ"/>
</dbReference>
<dbReference type="PRINTS" id="PR00834">
    <property type="entry name" value="PROTEASES2C"/>
</dbReference>
<comment type="similarity">
    <text evidence="1">Belongs to the peptidase S1C family.</text>
</comment>
<dbReference type="SUPFAM" id="SSF50494">
    <property type="entry name" value="Trypsin-like serine proteases"/>
    <property type="match status" value="1"/>
</dbReference>
<dbReference type="InterPro" id="IPR029058">
    <property type="entry name" value="AB_hydrolase_fold"/>
</dbReference>
<feature type="domain" description="PDZ" evidence="5">
    <location>
        <begin position="231"/>
        <end position="318"/>
    </location>
</feature>
<feature type="region of interest" description="Disordered" evidence="4">
    <location>
        <begin position="423"/>
        <end position="451"/>
    </location>
</feature>
<dbReference type="EMBL" id="WTPX01000010">
    <property type="protein sequence ID" value="NNJ24535.1"/>
    <property type="molecule type" value="Genomic_DNA"/>
</dbReference>
<dbReference type="PROSITE" id="PS50106">
    <property type="entry name" value="PDZ"/>
    <property type="match status" value="1"/>
</dbReference>
<keyword evidence="2" id="KW-0645">Protease</keyword>
<evidence type="ECO:0000256" key="1">
    <source>
        <dbReference type="ARBA" id="ARBA00010541"/>
    </source>
</evidence>
<dbReference type="Pfam" id="PF13365">
    <property type="entry name" value="Trypsin_2"/>
    <property type="match status" value="1"/>
</dbReference>
<keyword evidence="3" id="KW-0378">Hydrolase</keyword>
<evidence type="ECO:0000313" key="7">
    <source>
        <dbReference type="Proteomes" id="UP000609651"/>
    </source>
</evidence>
<gene>
    <name evidence="6" type="ORF">LzC2_05930</name>
</gene>
<dbReference type="Gene3D" id="2.30.42.10">
    <property type="match status" value="2"/>
</dbReference>
<dbReference type="InterPro" id="IPR009003">
    <property type="entry name" value="Peptidase_S1_PA"/>
</dbReference>
<dbReference type="Pfam" id="PF13180">
    <property type="entry name" value="PDZ_2"/>
    <property type="match status" value="1"/>
</dbReference>
<dbReference type="PANTHER" id="PTHR22939:SF129">
    <property type="entry name" value="SERINE PROTEASE HTRA2, MITOCHONDRIAL"/>
    <property type="match status" value="1"/>
</dbReference>
<evidence type="ECO:0000256" key="4">
    <source>
        <dbReference type="SAM" id="MobiDB-lite"/>
    </source>
</evidence>
<sequence length="652" mass="67610">MTSSLLFAAPLSAALLCLVQSEPADVAAQEEAAFKAVAAAVAPSVVRIETLGGVDTADGRLLASGPSTGTVVRADGLILTSSENLAGDPTSILIRLPDGRRVTAERLGEDEPRQLTLLRANLPEDGGGVSPASPAAIDEVRVGDWAIAVGRTFSAENVNVSVGVVSAKGRILGRAVQTDAKISPANYGGPLVDLTGRTIGILAPLTADGGSGGVEWYDSGIGFAVPLADLEPVLDRLAAGETLQAGRLGVTFKSASLDAEPIVDTVRPLSPAEAAGVQPGDRLVTVAGRPVSRPDEAKLALGPHYAGDEVTLVVERDGKEERLSATLVAELPPWRPSDLGVLPADPRDADEAEAEGEEADAVAGVAIAHVFSETAADGVLEVGDVVVEAAGESVETGDDLRRIVSRRPPGTELLLKLVNGDTATATLGEPPSTVPDTAPSTIDPKSDPLPADQSGRLPLEVAGFEGRSGALLVPKRAGRGGLGLLVCLPPKGSLTADDLFDRFGPAAEREGVILLAPNPENPDGFQPGDLPFFAAALEQMRERYAVEPVRTALYGTGGQGQTAWRIVLTAKSDYRGLVTDVAPAQLAPNEPDQAIVPLLIGEPPEESREAMREAGYPFAYIEVKTEGEESDADLSDEAIDAIVRWVTVLDRI</sequence>
<dbReference type="RefSeq" id="WP_171183585.1">
    <property type="nucleotide sequence ID" value="NZ_WTPX01000010.1"/>
</dbReference>
<evidence type="ECO:0000256" key="3">
    <source>
        <dbReference type="ARBA" id="ARBA00022801"/>
    </source>
</evidence>
<dbReference type="SUPFAM" id="SSF53474">
    <property type="entry name" value="alpha/beta-Hydrolases"/>
    <property type="match status" value="1"/>
</dbReference>
<evidence type="ECO:0000259" key="5">
    <source>
        <dbReference type="PROSITE" id="PS50106"/>
    </source>
</evidence>
<comment type="caution">
    <text evidence="6">The sequence shown here is derived from an EMBL/GenBank/DDBJ whole genome shotgun (WGS) entry which is preliminary data.</text>
</comment>
<protein>
    <recommendedName>
        <fullName evidence="5">PDZ domain-containing protein</fullName>
    </recommendedName>
</protein>
<dbReference type="SMART" id="SM00228">
    <property type="entry name" value="PDZ"/>
    <property type="match status" value="2"/>
</dbReference>
<dbReference type="InterPro" id="IPR001940">
    <property type="entry name" value="Peptidase_S1C"/>
</dbReference>
<organism evidence="6 7">
    <name type="scientific">Alienimonas chondri</name>
    <dbReference type="NCBI Taxonomy" id="2681879"/>
    <lineage>
        <taxon>Bacteria</taxon>
        <taxon>Pseudomonadati</taxon>
        <taxon>Planctomycetota</taxon>
        <taxon>Planctomycetia</taxon>
        <taxon>Planctomycetales</taxon>
        <taxon>Planctomycetaceae</taxon>
        <taxon>Alienimonas</taxon>
    </lineage>
</organism>
<keyword evidence="7" id="KW-1185">Reference proteome</keyword>
<dbReference type="Gene3D" id="3.40.50.1820">
    <property type="entry name" value="alpha/beta hydrolase"/>
    <property type="match status" value="1"/>
</dbReference>
<dbReference type="InterPro" id="IPR043504">
    <property type="entry name" value="Peptidase_S1_PA_chymotrypsin"/>
</dbReference>
<reference evidence="6 7" key="1">
    <citation type="journal article" date="2020" name="Syst. Appl. Microbiol.">
        <title>Alienimonas chondri sp. nov., a novel planctomycete isolated from the biofilm of the red alga Chondrus crispus.</title>
        <authorList>
            <person name="Vitorino I."/>
            <person name="Albuquerque L."/>
            <person name="Wiegand S."/>
            <person name="Kallscheuer N."/>
            <person name="da Costa M.S."/>
            <person name="Lobo-da-Cunha A."/>
            <person name="Jogler C."/>
            <person name="Lage O.M."/>
        </authorList>
    </citation>
    <scope>NUCLEOTIDE SEQUENCE [LARGE SCALE GENOMIC DNA]</scope>
    <source>
        <strain evidence="6 7">LzC2</strain>
    </source>
</reference>
<name>A0ABX1V8S5_9PLAN</name>
<evidence type="ECO:0000256" key="2">
    <source>
        <dbReference type="ARBA" id="ARBA00022670"/>
    </source>
</evidence>
<proteinExistence type="inferred from homology"/>
<evidence type="ECO:0000313" key="6">
    <source>
        <dbReference type="EMBL" id="NNJ24535.1"/>
    </source>
</evidence>
<dbReference type="SUPFAM" id="SSF50156">
    <property type="entry name" value="PDZ domain-like"/>
    <property type="match status" value="2"/>
</dbReference>
<dbReference type="PANTHER" id="PTHR22939">
    <property type="entry name" value="SERINE PROTEASE FAMILY S1C HTRA-RELATED"/>
    <property type="match status" value="1"/>
</dbReference>
<dbReference type="Gene3D" id="2.40.10.10">
    <property type="entry name" value="Trypsin-like serine proteases"/>
    <property type="match status" value="2"/>
</dbReference>
<dbReference type="InterPro" id="IPR036034">
    <property type="entry name" value="PDZ_sf"/>
</dbReference>
<accession>A0ABX1V8S5</accession>